<dbReference type="Pfam" id="PF19044">
    <property type="entry name" value="P-loop_TraG"/>
    <property type="match status" value="2"/>
</dbReference>
<organism evidence="2 3">
    <name type="scientific">Burkholderia glumae</name>
    <name type="common">Pseudomonas glumae</name>
    <dbReference type="NCBI Taxonomy" id="337"/>
    <lineage>
        <taxon>Bacteria</taxon>
        <taxon>Pseudomonadati</taxon>
        <taxon>Pseudomonadota</taxon>
        <taxon>Betaproteobacteria</taxon>
        <taxon>Burkholderiales</taxon>
        <taxon>Burkholderiaceae</taxon>
        <taxon>Burkholderia</taxon>
    </lineage>
</organism>
<dbReference type="SUPFAM" id="SSF52540">
    <property type="entry name" value="P-loop containing nucleoside triphosphate hydrolases"/>
    <property type="match status" value="1"/>
</dbReference>
<accession>A0AAQ0BV02</accession>
<name>A0AAQ0BV02_BURGL</name>
<dbReference type="Proteomes" id="UP000594892">
    <property type="component" value="Plasmid unnamed2"/>
</dbReference>
<dbReference type="InterPro" id="IPR014117">
    <property type="entry name" value="TraC-F-type"/>
</dbReference>
<dbReference type="Pfam" id="PF11130">
    <property type="entry name" value="TraC_F_IV"/>
    <property type="match status" value="1"/>
</dbReference>
<feature type="domain" description="TraG P-loop" evidence="1">
    <location>
        <begin position="487"/>
        <end position="560"/>
    </location>
</feature>
<evidence type="ECO:0000259" key="1">
    <source>
        <dbReference type="Pfam" id="PF19044"/>
    </source>
</evidence>
<dbReference type="AlphaFoldDB" id="A0AAQ0BV02"/>
<keyword evidence="2" id="KW-0614">Plasmid</keyword>
<protein>
    <submittedName>
        <fullName evidence="2">Type IV secretion system protein TraC</fullName>
    </submittedName>
</protein>
<dbReference type="PANTHER" id="PTHR38467:SF1">
    <property type="entry name" value="CONJUGATIVE TRANSFER: ASSEMBLY"/>
    <property type="match status" value="1"/>
</dbReference>
<dbReference type="Gene3D" id="3.40.50.300">
    <property type="entry name" value="P-loop containing nucleotide triphosphate hydrolases"/>
    <property type="match status" value="1"/>
</dbReference>
<dbReference type="Gene3D" id="1.10.8.730">
    <property type="match status" value="1"/>
</dbReference>
<dbReference type="InterPro" id="IPR025955">
    <property type="entry name" value="TraC/Conjuga_ATPase"/>
</dbReference>
<dbReference type="InterPro" id="IPR027417">
    <property type="entry name" value="P-loop_NTPase"/>
</dbReference>
<dbReference type="InterPro" id="IPR043964">
    <property type="entry name" value="P-loop_TraG"/>
</dbReference>
<dbReference type="NCBIfam" id="TIGR02746">
    <property type="entry name" value="TraC-F-type"/>
    <property type="match status" value="1"/>
</dbReference>
<dbReference type="EMBL" id="CP065603">
    <property type="protein sequence ID" value="QPQ94809.1"/>
    <property type="molecule type" value="Genomic_DNA"/>
</dbReference>
<evidence type="ECO:0000313" key="2">
    <source>
        <dbReference type="EMBL" id="QPQ94809.1"/>
    </source>
</evidence>
<reference evidence="2 3" key="1">
    <citation type="submission" date="2020-12" db="EMBL/GenBank/DDBJ databases">
        <title>FDA dAtabase for Regulatory Grade micrObial Sequences (FDA-ARGOS): Supporting development and validation of Infectious Disease Dx tests.</title>
        <authorList>
            <person name="Minogue T."/>
            <person name="Wolcott M."/>
            <person name="Wasieloski L."/>
            <person name="Aguilar W."/>
            <person name="Moore D."/>
            <person name="Jaissle J."/>
            <person name="Tallon L."/>
            <person name="Sadzewicz L."/>
            <person name="Zhao X."/>
            <person name="Boylan J."/>
            <person name="Ott S."/>
            <person name="Bowen H."/>
            <person name="Vavikolanu K."/>
            <person name="Mehta A."/>
            <person name="Aluvathingal J."/>
            <person name="Nadendla S."/>
            <person name="Yan Y."/>
            <person name="Sichtig H."/>
        </authorList>
    </citation>
    <scope>NUCLEOTIDE SEQUENCE [LARGE SCALE GENOMIC DNA]</scope>
    <source>
        <strain evidence="2 3">FDAARGOS_949</strain>
        <plasmid evidence="2 3">unnamed2</plasmid>
    </source>
</reference>
<proteinExistence type="predicted"/>
<feature type="domain" description="TraG P-loop" evidence="1">
    <location>
        <begin position="634"/>
        <end position="772"/>
    </location>
</feature>
<dbReference type="GeneID" id="45693372"/>
<dbReference type="PANTHER" id="PTHR38467">
    <property type="match status" value="1"/>
</dbReference>
<dbReference type="InterPro" id="IPR053155">
    <property type="entry name" value="F-pilin_assembly_TraC"/>
</dbReference>
<dbReference type="RefSeq" id="WP_017432607.1">
    <property type="nucleotide sequence ID" value="NZ_CP065603.1"/>
</dbReference>
<evidence type="ECO:0000313" key="3">
    <source>
        <dbReference type="Proteomes" id="UP000594892"/>
    </source>
</evidence>
<sequence>MGSIQEWVDSARSLATTMAKELVFGTDDDLGPPAPTVADQRRVDNVGLHQLLPYDQYDPATELYYNTSSIGFVLVVAPQTGANDELARTLLGLYDTMPADHGVQWMMLADPIIEEHLDRYVDLRRTYANSGEAPPFYLEQAERRAAALRANQGRPLFHGQNYSITDKRLMLSVVRKGSADDAKVREEMQNLREVVGATLRSASLASRTATPDDLIRFLWPILNPEYLFGNGAEVGDQQYDADRPIRDQLVPFGHHARVKAEHLLFGLPPEEKGDPDKRIAARSFGVLQYPSKKELWEMGNIVGSLFNDVHQYPCPYLITLGVMTLDQNAVETRVALRGARAAQNAKSKMAPLQPELALQERDWRAVGLQLESGGSICELYHTLTLFAPREQIGRCVAAARGIWRSERFKLFPMVTQQLTTFLSAVPMALTPDLRDDLNKLRLISTKTTVNATDMAPVVAEWAGTSGAPNLMFYGRRGTPTPIDLYSSSTNYNGFVDGTSGAGKSVLMNEIIAAFRAVGGVVRLTDVGYSYEKQIAMAGGQYIDFKPGSNIIVNSFSTGGSDADNGIDSEVKFIRPIIARMASPTSPITDLERGLLDKAVRMVWKDYGPDGNPTRVRDALLQLKDQNQQNERVAYELAIRLEPFCDGGVYGRYVNGRTNVNLNNDVVGLELEHLNSDPQLRTVIMLGFTNQVTNEMYRFERSRKKLFLQDEGWQTAGDDQESADFTEEGYRRARKYEGSFFFATQGITDAGMNKATQAAFDNSGWKFHLKQSNDTLAQIERGDIIDLSPGLKKMLKSLSPVPGRYSEFVLVDPDGGQHILRHIPDEFTLAMATTKGPDYNFMQRLIDGGMSTEDAIRALIEHKRKPR</sequence>
<geneLocation type="plasmid" evidence="2 3">
    <name>unnamed2</name>
</geneLocation>
<gene>
    <name evidence="2" type="primary">traC</name>
    <name evidence="2" type="ORF">I6H06_29845</name>
</gene>